<sequence length="285" mass="29495">MTSPEAAPARVTRPRAVDVAYWLQLATVAVLLVVVALVVVQAVRYDARIDDVLRQVPDADPAEVSDERGGNIFTTVVIGLPALLLAGWLGATVVPLRRGSNVARILVFVAAGGQLLLCLGQVCTGLAIVPLLLIGGMGDPEFDPSTGELPDGGDWEQSKFLDTLYSQDGDSGAVAAAAGGIGVLLVVTFTAAVVVLLLLPEVRRWFRRDVPPVPAAGPWPGYGYGHPQPGQPVWLPPGSLLCPDPAAHAAPVLGGPRPDGHASPERPDSDAAVTDPPPDGTTSSS</sequence>
<evidence type="ECO:0000256" key="1">
    <source>
        <dbReference type="SAM" id="MobiDB-lite"/>
    </source>
</evidence>
<dbReference type="EMBL" id="LT594323">
    <property type="protein sequence ID" value="SBT50179.1"/>
    <property type="molecule type" value="Genomic_DNA"/>
</dbReference>
<accession>A0A1A9A1W0</accession>
<feature type="transmembrane region" description="Helical" evidence="2">
    <location>
        <begin position="173"/>
        <end position="199"/>
    </location>
</feature>
<feature type="transmembrane region" description="Helical" evidence="2">
    <location>
        <begin position="21"/>
        <end position="43"/>
    </location>
</feature>
<evidence type="ECO:0000313" key="4">
    <source>
        <dbReference type="Proteomes" id="UP000199385"/>
    </source>
</evidence>
<name>A0A1A9A1W0_9ACTN</name>
<organism evidence="3 4">
    <name type="scientific">Micromonospora auratinigra</name>
    <dbReference type="NCBI Taxonomy" id="261654"/>
    <lineage>
        <taxon>Bacteria</taxon>
        <taxon>Bacillati</taxon>
        <taxon>Actinomycetota</taxon>
        <taxon>Actinomycetes</taxon>
        <taxon>Micromonosporales</taxon>
        <taxon>Micromonosporaceae</taxon>
        <taxon>Micromonospora</taxon>
    </lineage>
</organism>
<feature type="transmembrane region" description="Helical" evidence="2">
    <location>
        <begin position="72"/>
        <end position="94"/>
    </location>
</feature>
<protein>
    <submittedName>
        <fullName evidence="3">Uncharacterized protein</fullName>
    </submittedName>
</protein>
<feature type="transmembrane region" description="Helical" evidence="2">
    <location>
        <begin position="106"/>
        <end position="134"/>
    </location>
</feature>
<dbReference type="OrthoDB" id="3385532at2"/>
<dbReference type="RefSeq" id="WP_091667971.1">
    <property type="nucleotide sequence ID" value="NZ_LT594323.1"/>
</dbReference>
<feature type="compositionally biased region" description="Basic and acidic residues" evidence="1">
    <location>
        <begin position="258"/>
        <end position="269"/>
    </location>
</feature>
<keyword evidence="4" id="KW-1185">Reference proteome</keyword>
<feature type="region of interest" description="Disordered" evidence="1">
    <location>
        <begin position="238"/>
        <end position="285"/>
    </location>
</feature>
<dbReference type="STRING" id="261654.GA0070611_4681"/>
<evidence type="ECO:0000256" key="2">
    <source>
        <dbReference type="SAM" id="Phobius"/>
    </source>
</evidence>
<proteinExistence type="predicted"/>
<dbReference type="PATRIC" id="fig|261654.4.peg.4751"/>
<keyword evidence="2" id="KW-1133">Transmembrane helix</keyword>
<evidence type="ECO:0000313" key="3">
    <source>
        <dbReference type="EMBL" id="SBT50179.1"/>
    </source>
</evidence>
<dbReference type="AlphaFoldDB" id="A0A1A9A1W0"/>
<keyword evidence="2" id="KW-0472">Membrane</keyword>
<gene>
    <name evidence="3" type="ORF">GA0070611_4681</name>
</gene>
<dbReference type="Proteomes" id="UP000199385">
    <property type="component" value="Chromosome I"/>
</dbReference>
<keyword evidence="2" id="KW-0812">Transmembrane</keyword>
<reference evidence="4" key="1">
    <citation type="submission" date="2016-06" db="EMBL/GenBank/DDBJ databases">
        <authorList>
            <person name="Varghese N."/>
            <person name="Submissions Spin"/>
        </authorList>
    </citation>
    <scope>NUCLEOTIDE SEQUENCE [LARGE SCALE GENOMIC DNA]</scope>
    <source>
        <strain evidence="4">DSM 44815</strain>
    </source>
</reference>